<evidence type="ECO:0000313" key="2">
    <source>
        <dbReference type="EMBL" id="MVM31166.1"/>
    </source>
</evidence>
<gene>
    <name evidence="2" type="ORF">GO755_14080</name>
</gene>
<dbReference type="Proteomes" id="UP000436006">
    <property type="component" value="Unassembled WGS sequence"/>
</dbReference>
<keyword evidence="3" id="KW-1185">Reference proteome</keyword>
<sequence length="136" mass="15112">MNQSFSKPKRSNAFGILASAFALIGWAIPIELLFSLLIVVAACAIIGLGSDRTKLFSGLAIGMGLLLYFIRYRYDLGADELDKQRYEVRYEVDCQDCSVRFTNSSGGVDEEKGVRGGWKKVIHAPGNLFIDLTERR</sequence>
<proteinExistence type="predicted"/>
<organism evidence="2 3">
    <name type="scientific">Spirosoma arboris</name>
    <dbReference type="NCBI Taxonomy" id="2682092"/>
    <lineage>
        <taxon>Bacteria</taxon>
        <taxon>Pseudomonadati</taxon>
        <taxon>Bacteroidota</taxon>
        <taxon>Cytophagia</taxon>
        <taxon>Cytophagales</taxon>
        <taxon>Cytophagaceae</taxon>
        <taxon>Spirosoma</taxon>
    </lineage>
</organism>
<dbReference type="AlphaFoldDB" id="A0A7K1SC80"/>
<accession>A0A7K1SC80</accession>
<keyword evidence="1" id="KW-1133">Transmembrane helix</keyword>
<reference evidence="2 3" key="1">
    <citation type="submission" date="2019-12" db="EMBL/GenBank/DDBJ databases">
        <title>Spirosoma sp. HMF4905 genome sequencing and assembly.</title>
        <authorList>
            <person name="Kang H."/>
            <person name="Cha I."/>
            <person name="Kim H."/>
            <person name="Joh K."/>
        </authorList>
    </citation>
    <scope>NUCLEOTIDE SEQUENCE [LARGE SCALE GENOMIC DNA]</scope>
    <source>
        <strain evidence="2 3">HMF4905</strain>
    </source>
</reference>
<dbReference type="RefSeq" id="WP_157585761.1">
    <property type="nucleotide sequence ID" value="NZ_WPIN01000004.1"/>
</dbReference>
<evidence type="ECO:0000313" key="3">
    <source>
        <dbReference type="Proteomes" id="UP000436006"/>
    </source>
</evidence>
<evidence type="ECO:0000256" key="1">
    <source>
        <dbReference type="SAM" id="Phobius"/>
    </source>
</evidence>
<name>A0A7K1SC80_9BACT</name>
<dbReference type="EMBL" id="WPIN01000004">
    <property type="protein sequence ID" value="MVM31166.1"/>
    <property type="molecule type" value="Genomic_DNA"/>
</dbReference>
<keyword evidence="1" id="KW-0812">Transmembrane</keyword>
<protein>
    <submittedName>
        <fullName evidence="2">Uncharacterized protein</fullName>
    </submittedName>
</protein>
<comment type="caution">
    <text evidence="2">The sequence shown here is derived from an EMBL/GenBank/DDBJ whole genome shotgun (WGS) entry which is preliminary data.</text>
</comment>
<feature type="transmembrane region" description="Helical" evidence="1">
    <location>
        <begin position="21"/>
        <end position="49"/>
    </location>
</feature>
<keyword evidence="1" id="KW-0472">Membrane</keyword>
<feature type="transmembrane region" description="Helical" evidence="1">
    <location>
        <begin position="55"/>
        <end position="74"/>
    </location>
</feature>